<sequence>MSTEPQQHNVTPRQGTPTESASDAAPSQPPQAMLDLTQIQEYFSTNGVLDVVRLLEGYWDLSKTLRDTQLQVNALIDAKRLLELSAASSTKSKGRGSDSGLTAEQEKTILQFGKRCIVTIDLWPEDTEIFKERPSANAGLILSAARYASAESEQDALYAEIYSALKENFHFCFAKNYGPERNLYFLKSASDGRSTFLNHVKNDAFHTIFGALVPSASNTDFDPLTDPHCLDLLGYRPSNKTYSSLPPILWEDGVKGDPCSIFRSTTLMKILFVIFYGGTSLKQKSTKKAVKSKQTNAFLWKLTETSPGTMAYAATVARFVLSDDECFDKHGGRSGINYASDYYQYKRTIIEAISTSHMKQTIAAYNRFLFDEKPSRLGTNQHGTSCDDDNEFIELQKAFADVSDAESDTPMANDAPSDAVMTVTADPEVQELIQGVKMVNFQLEAPSNKEQEVPEIRRSRQGHVVPNPGDTDLTVSTETDVTQAKGRTRGAKSRGKVGSCGHGRGTTQMQTNQPQHDARPTRRGTRADTQWQVSQVQEEAGDLENDDVYG</sequence>
<feature type="compositionally biased region" description="Low complexity" evidence="1">
    <location>
        <begin position="20"/>
        <end position="29"/>
    </location>
</feature>
<dbReference type="InterPro" id="IPR046521">
    <property type="entry name" value="DUF6698"/>
</dbReference>
<feature type="compositionally biased region" description="Polar residues" evidence="1">
    <location>
        <begin position="527"/>
        <end position="537"/>
    </location>
</feature>
<dbReference type="Pfam" id="PF20414">
    <property type="entry name" value="DUF6698"/>
    <property type="match status" value="1"/>
</dbReference>
<evidence type="ECO:0000256" key="1">
    <source>
        <dbReference type="SAM" id="MobiDB-lite"/>
    </source>
</evidence>
<evidence type="ECO:0000313" key="2">
    <source>
        <dbReference type="EMBL" id="KAK0435231.1"/>
    </source>
</evidence>
<feature type="compositionally biased region" description="Acidic residues" evidence="1">
    <location>
        <begin position="539"/>
        <end position="550"/>
    </location>
</feature>
<proteinExistence type="predicted"/>
<dbReference type="AlphaFoldDB" id="A0AA39J334"/>
<feature type="region of interest" description="Disordered" evidence="1">
    <location>
        <begin position="1"/>
        <end position="29"/>
    </location>
</feature>
<feature type="compositionally biased region" description="Polar residues" evidence="1">
    <location>
        <begin position="1"/>
        <end position="19"/>
    </location>
</feature>
<keyword evidence="3" id="KW-1185">Reference proteome</keyword>
<name>A0AA39J334_ARMTA</name>
<feature type="compositionally biased region" description="Basic residues" evidence="1">
    <location>
        <begin position="486"/>
        <end position="495"/>
    </location>
</feature>
<dbReference type="Proteomes" id="UP001175211">
    <property type="component" value="Unassembled WGS sequence"/>
</dbReference>
<accession>A0AA39J334</accession>
<comment type="caution">
    <text evidence="2">The sequence shown here is derived from an EMBL/GenBank/DDBJ whole genome shotgun (WGS) entry which is preliminary data.</text>
</comment>
<protein>
    <submittedName>
        <fullName evidence="2">Uncharacterized protein</fullName>
    </submittedName>
</protein>
<gene>
    <name evidence="2" type="ORF">EV420DRAFT_1678552</name>
</gene>
<dbReference type="RefSeq" id="XP_060321925.1">
    <property type="nucleotide sequence ID" value="XM_060479178.1"/>
</dbReference>
<reference evidence="2" key="1">
    <citation type="submission" date="2023-06" db="EMBL/GenBank/DDBJ databases">
        <authorList>
            <consortium name="Lawrence Berkeley National Laboratory"/>
            <person name="Ahrendt S."/>
            <person name="Sahu N."/>
            <person name="Indic B."/>
            <person name="Wong-Bajracharya J."/>
            <person name="Merenyi Z."/>
            <person name="Ke H.-M."/>
            <person name="Monk M."/>
            <person name="Kocsube S."/>
            <person name="Drula E."/>
            <person name="Lipzen A."/>
            <person name="Balint B."/>
            <person name="Henrissat B."/>
            <person name="Andreopoulos B."/>
            <person name="Martin F.M."/>
            <person name="Harder C.B."/>
            <person name="Rigling D."/>
            <person name="Ford K.L."/>
            <person name="Foster G.D."/>
            <person name="Pangilinan J."/>
            <person name="Papanicolaou A."/>
            <person name="Barry K."/>
            <person name="LaButti K."/>
            <person name="Viragh M."/>
            <person name="Koriabine M."/>
            <person name="Yan M."/>
            <person name="Riley R."/>
            <person name="Champramary S."/>
            <person name="Plett K.L."/>
            <person name="Tsai I.J."/>
            <person name="Slot J."/>
            <person name="Sipos G."/>
            <person name="Plett J."/>
            <person name="Nagy L.G."/>
            <person name="Grigoriev I.V."/>
        </authorList>
    </citation>
    <scope>NUCLEOTIDE SEQUENCE</scope>
    <source>
        <strain evidence="2">CCBAS 213</strain>
    </source>
</reference>
<organism evidence="2 3">
    <name type="scientific">Armillaria tabescens</name>
    <name type="common">Ringless honey mushroom</name>
    <name type="synonym">Agaricus tabescens</name>
    <dbReference type="NCBI Taxonomy" id="1929756"/>
    <lineage>
        <taxon>Eukaryota</taxon>
        <taxon>Fungi</taxon>
        <taxon>Dikarya</taxon>
        <taxon>Basidiomycota</taxon>
        <taxon>Agaricomycotina</taxon>
        <taxon>Agaricomycetes</taxon>
        <taxon>Agaricomycetidae</taxon>
        <taxon>Agaricales</taxon>
        <taxon>Marasmiineae</taxon>
        <taxon>Physalacriaceae</taxon>
        <taxon>Desarmillaria</taxon>
    </lineage>
</organism>
<feature type="compositionally biased region" description="Basic and acidic residues" evidence="1">
    <location>
        <begin position="447"/>
        <end position="458"/>
    </location>
</feature>
<feature type="compositionally biased region" description="Polar residues" evidence="1">
    <location>
        <begin position="505"/>
        <end position="515"/>
    </location>
</feature>
<feature type="region of interest" description="Disordered" evidence="1">
    <location>
        <begin position="446"/>
        <end position="550"/>
    </location>
</feature>
<dbReference type="EMBL" id="JAUEPS010000158">
    <property type="protein sequence ID" value="KAK0435231.1"/>
    <property type="molecule type" value="Genomic_DNA"/>
</dbReference>
<evidence type="ECO:0000313" key="3">
    <source>
        <dbReference type="Proteomes" id="UP001175211"/>
    </source>
</evidence>
<feature type="compositionally biased region" description="Polar residues" evidence="1">
    <location>
        <begin position="473"/>
        <end position="482"/>
    </location>
</feature>
<dbReference type="GeneID" id="85362726"/>